<evidence type="ECO:0000256" key="6">
    <source>
        <dbReference type="ARBA" id="ARBA00023136"/>
    </source>
</evidence>
<dbReference type="AlphaFoldDB" id="A0A0D7X8D5"/>
<accession>A0A0D7X8D5</accession>
<comment type="subcellular location">
    <subcellularLocation>
        <location evidence="1">Cell membrane</location>
        <topology evidence="1">Multi-pass membrane protein</topology>
    </subcellularLocation>
</comment>
<evidence type="ECO:0000313" key="10">
    <source>
        <dbReference type="EMBL" id="KJD46312.1"/>
    </source>
</evidence>
<evidence type="ECO:0000259" key="9">
    <source>
        <dbReference type="Pfam" id="PF00892"/>
    </source>
</evidence>
<evidence type="ECO:0000256" key="3">
    <source>
        <dbReference type="ARBA" id="ARBA00022475"/>
    </source>
</evidence>
<feature type="transmembrane region" description="Helical" evidence="8">
    <location>
        <begin position="150"/>
        <end position="168"/>
    </location>
</feature>
<comment type="caution">
    <text evidence="10">The sequence shown here is derived from an EMBL/GenBank/DDBJ whole genome shotgun (WGS) entry which is preliminary data.</text>
</comment>
<dbReference type="Proteomes" id="UP000032534">
    <property type="component" value="Unassembled WGS sequence"/>
</dbReference>
<dbReference type="EMBL" id="JTHP01000009">
    <property type="protein sequence ID" value="KJD46312.1"/>
    <property type="molecule type" value="Genomic_DNA"/>
</dbReference>
<dbReference type="GO" id="GO:0005886">
    <property type="term" value="C:plasma membrane"/>
    <property type="evidence" value="ECO:0007669"/>
    <property type="project" value="UniProtKB-SubCell"/>
</dbReference>
<dbReference type="Pfam" id="PF00892">
    <property type="entry name" value="EamA"/>
    <property type="match status" value="2"/>
</dbReference>
<feature type="transmembrane region" description="Helical" evidence="8">
    <location>
        <begin position="68"/>
        <end position="85"/>
    </location>
</feature>
<dbReference type="InterPro" id="IPR050638">
    <property type="entry name" value="AA-Vitamin_Transporters"/>
</dbReference>
<keyword evidence="4 8" id="KW-0812">Transmembrane</keyword>
<dbReference type="InterPro" id="IPR000620">
    <property type="entry name" value="EamA_dom"/>
</dbReference>
<feature type="transmembrane region" description="Helical" evidence="8">
    <location>
        <begin position="244"/>
        <end position="263"/>
    </location>
</feature>
<organism evidence="10 11">
    <name type="scientific">Paenibacillus terrae</name>
    <dbReference type="NCBI Taxonomy" id="159743"/>
    <lineage>
        <taxon>Bacteria</taxon>
        <taxon>Bacillati</taxon>
        <taxon>Bacillota</taxon>
        <taxon>Bacilli</taxon>
        <taxon>Bacillales</taxon>
        <taxon>Paenibacillaceae</taxon>
        <taxon>Paenibacillus</taxon>
    </lineage>
</organism>
<evidence type="ECO:0000256" key="4">
    <source>
        <dbReference type="ARBA" id="ARBA00022692"/>
    </source>
</evidence>
<dbReference type="RefSeq" id="WP_044645456.1">
    <property type="nucleotide sequence ID" value="NZ_JTHP01000009.1"/>
</dbReference>
<name>A0A0D7X8D5_9BACL</name>
<feature type="region of interest" description="Disordered" evidence="7">
    <location>
        <begin position="292"/>
        <end position="312"/>
    </location>
</feature>
<feature type="transmembrane region" description="Helical" evidence="8">
    <location>
        <begin position="126"/>
        <end position="144"/>
    </location>
</feature>
<evidence type="ECO:0000256" key="8">
    <source>
        <dbReference type="SAM" id="Phobius"/>
    </source>
</evidence>
<evidence type="ECO:0000256" key="5">
    <source>
        <dbReference type="ARBA" id="ARBA00022989"/>
    </source>
</evidence>
<dbReference type="PANTHER" id="PTHR32322:SF18">
    <property type="entry name" value="S-ADENOSYLMETHIONINE_S-ADENOSYLHOMOCYSTEINE TRANSPORTER"/>
    <property type="match status" value="1"/>
</dbReference>
<feature type="transmembrane region" description="Helical" evidence="8">
    <location>
        <begin position="269"/>
        <end position="289"/>
    </location>
</feature>
<proteinExistence type="inferred from homology"/>
<keyword evidence="5 8" id="KW-1133">Transmembrane helix</keyword>
<evidence type="ECO:0000256" key="2">
    <source>
        <dbReference type="ARBA" id="ARBA00007362"/>
    </source>
</evidence>
<sequence>MKTLTPKATLWLVLILVMVWGINWPLTKLALPDTPPILFSGIRTLLGGLILLLFAMRHRETLRLRQNAWTYLVLAIFNIAGYYGLQTVGLRYLPAGLFSTLVFLQPILLGLFSWLWLGERMFPMKVIGLVLGFGGVIVISSGGMAGHLSVLGIMLGLASGLCWALGTIYMKKKSKQLDSIWAVTMQLIFGGILLNGIGLTTEKWSDIHWSPSFIGILLFISVFVIAMGWMIYFKLLDNGEAGTVGSYTFMIPVLSTIFSMVMLKESLTLTFVVGLVLIAGSVYLVNTALPGKRGNRSSRANETKSCTNKSIS</sequence>
<feature type="transmembrane region" description="Helical" evidence="8">
    <location>
        <begin position="180"/>
        <end position="200"/>
    </location>
</feature>
<feature type="compositionally biased region" description="Polar residues" evidence="7">
    <location>
        <begin position="297"/>
        <end position="312"/>
    </location>
</feature>
<reference evidence="10 11" key="1">
    <citation type="submission" date="2014-11" db="EMBL/GenBank/DDBJ databases">
        <title>Draft Genome Sequences of Paenibacillus polymyxa NRRL B-30509 and Paenibacillus terrae NRRL B-30644, Strains from a Poultry Environment that Produce Tridecaptin A and Paenicidins.</title>
        <authorList>
            <person name="van Belkum M.J."/>
            <person name="Lohans C.T."/>
            <person name="Vederas J.C."/>
        </authorList>
    </citation>
    <scope>NUCLEOTIDE SEQUENCE [LARGE SCALE GENOMIC DNA]</scope>
    <source>
        <strain evidence="10 11">NRRL B-30644</strain>
    </source>
</reference>
<dbReference type="PANTHER" id="PTHR32322">
    <property type="entry name" value="INNER MEMBRANE TRANSPORTER"/>
    <property type="match status" value="1"/>
</dbReference>
<evidence type="ECO:0000256" key="1">
    <source>
        <dbReference type="ARBA" id="ARBA00004651"/>
    </source>
</evidence>
<dbReference type="OrthoDB" id="510638at2"/>
<keyword evidence="3" id="KW-1003">Cell membrane</keyword>
<evidence type="ECO:0000256" key="7">
    <source>
        <dbReference type="SAM" id="MobiDB-lite"/>
    </source>
</evidence>
<keyword evidence="11" id="KW-1185">Reference proteome</keyword>
<dbReference type="InterPro" id="IPR037185">
    <property type="entry name" value="EmrE-like"/>
</dbReference>
<comment type="similarity">
    <text evidence="2">Belongs to the EamA transporter family.</text>
</comment>
<feature type="domain" description="EamA" evidence="9">
    <location>
        <begin position="151"/>
        <end position="286"/>
    </location>
</feature>
<gene>
    <name evidence="10" type="ORF">QD47_07030</name>
</gene>
<evidence type="ECO:0000313" key="11">
    <source>
        <dbReference type="Proteomes" id="UP000032534"/>
    </source>
</evidence>
<feature type="transmembrane region" description="Helical" evidence="8">
    <location>
        <begin position="212"/>
        <end position="232"/>
    </location>
</feature>
<feature type="domain" description="EamA" evidence="9">
    <location>
        <begin position="10"/>
        <end position="140"/>
    </location>
</feature>
<dbReference type="Gene3D" id="1.10.3730.20">
    <property type="match status" value="1"/>
</dbReference>
<keyword evidence="6 8" id="KW-0472">Membrane</keyword>
<dbReference type="PATRIC" id="fig|159743.3.peg.1540"/>
<feature type="transmembrane region" description="Helical" evidence="8">
    <location>
        <begin position="97"/>
        <end position="117"/>
    </location>
</feature>
<protein>
    <submittedName>
        <fullName evidence="10">Membrane protein</fullName>
    </submittedName>
</protein>
<dbReference type="SUPFAM" id="SSF103481">
    <property type="entry name" value="Multidrug resistance efflux transporter EmrE"/>
    <property type="match status" value="2"/>
</dbReference>
<feature type="transmembrane region" description="Helical" evidence="8">
    <location>
        <begin position="37"/>
        <end position="56"/>
    </location>
</feature>